<reference evidence="1" key="2">
    <citation type="journal article" date="2015" name="Data Brief">
        <title>Shoot transcriptome of the giant reed, Arundo donax.</title>
        <authorList>
            <person name="Barrero R.A."/>
            <person name="Guerrero F.D."/>
            <person name="Moolhuijzen P."/>
            <person name="Goolsby J.A."/>
            <person name="Tidwell J."/>
            <person name="Bellgard S.E."/>
            <person name="Bellgard M.I."/>
        </authorList>
    </citation>
    <scope>NUCLEOTIDE SEQUENCE</scope>
    <source>
        <tissue evidence="1">Shoot tissue taken approximately 20 cm above the soil surface</tissue>
    </source>
</reference>
<proteinExistence type="predicted"/>
<evidence type="ECO:0000313" key="1">
    <source>
        <dbReference type="EMBL" id="JAD46636.1"/>
    </source>
</evidence>
<sequence>MISADNFVCHKLTIEFGVFKT</sequence>
<accession>A0A0A9A6E1</accession>
<dbReference type="EMBL" id="GBRH01251259">
    <property type="protein sequence ID" value="JAD46636.1"/>
    <property type="molecule type" value="Transcribed_RNA"/>
</dbReference>
<reference evidence="1" key="1">
    <citation type="submission" date="2014-09" db="EMBL/GenBank/DDBJ databases">
        <authorList>
            <person name="Magalhaes I.L.F."/>
            <person name="Oliveira U."/>
            <person name="Santos F.R."/>
            <person name="Vidigal T.H.D.A."/>
            <person name="Brescovit A.D."/>
            <person name="Santos A.J."/>
        </authorList>
    </citation>
    <scope>NUCLEOTIDE SEQUENCE</scope>
    <source>
        <tissue evidence="1">Shoot tissue taken approximately 20 cm above the soil surface</tissue>
    </source>
</reference>
<organism evidence="1">
    <name type="scientific">Arundo donax</name>
    <name type="common">Giant reed</name>
    <name type="synonym">Donax arundinaceus</name>
    <dbReference type="NCBI Taxonomy" id="35708"/>
    <lineage>
        <taxon>Eukaryota</taxon>
        <taxon>Viridiplantae</taxon>
        <taxon>Streptophyta</taxon>
        <taxon>Embryophyta</taxon>
        <taxon>Tracheophyta</taxon>
        <taxon>Spermatophyta</taxon>
        <taxon>Magnoliopsida</taxon>
        <taxon>Liliopsida</taxon>
        <taxon>Poales</taxon>
        <taxon>Poaceae</taxon>
        <taxon>PACMAD clade</taxon>
        <taxon>Arundinoideae</taxon>
        <taxon>Arundineae</taxon>
        <taxon>Arundo</taxon>
    </lineage>
</organism>
<dbReference type="AlphaFoldDB" id="A0A0A9A6E1"/>
<protein>
    <submittedName>
        <fullName evidence="1">Uncharacterized protein</fullName>
    </submittedName>
</protein>
<name>A0A0A9A6E1_ARUDO</name>